<reference evidence="14" key="2">
    <citation type="submission" date="2022-10" db="EMBL/GenBank/DDBJ databases">
        <authorList>
            <consortium name="ENA_rothamsted_submissions"/>
            <consortium name="culmorum"/>
            <person name="King R."/>
        </authorList>
    </citation>
    <scope>NUCLEOTIDE SEQUENCE</scope>
</reference>
<name>A0A9N9RY19_9DIPT</name>
<proteinExistence type="inferred from homology"/>
<gene>
    <name evidence="14" type="ORF">CHIRRI_LOCUS7530</name>
</gene>
<keyword evidence="15" id="KW-1185">Reference proteome</keyword>
<evidence type="ECO:0000256" key="13">
    <source>
        <dbReference type="SAM" id="Phobius"/>
    </source>
</evidence>
<keyword evidence="5 12" id="KW-0812">Transmembrane</keyword>
<feature type="transmembrane region" description="Helical" evidence="13">
    <location>
        <begin position="38"/>
        <end position="59"/>
    </location>
</feature>
<evidence type="ECO:0000313" key="14">
    <source>
        <dbReference type="EMBL" id="CAG9804648.1"/>
    </source>
</evidence>
<comment type="similarity">
    <text evidence="2 12">Belongs to the amiloride-sensitive sodium channel (TC 1.A.6) family.</text>
</comment>
<dbReference type="Pfam" id="PF00858">
    <property type="entry name" value="ASC"/>
    <property type="match status" value="1"/>
</dbReference>
<keyword evidence="7" id="KW-0915">Sodium</keyword>
<dbReference type="PANTHER" id="PTHR11690:SF247">
    <property type="entry name" value="PICKPOCKET 23, ISOFORM C"/>
    <property type="match status" value="1"/>
</dbReference>
<evidence type="ECO:0000256" key="3">
    <source>
        <dbReference type="ARBA" id="ARBA00022448"/>
    </source>
</evidence>
<dbReference type="AlphaFoldDB" id="A0A9N9RY19"/>
<sequence>MKILKANIKHQVKELLRNSSIHGIRYIAEDQRTSIEKFIWLCILLISATSASITISRLWDKFQLNPTITGLDTDFSLKNIDFPTVAVCPAISYGSNSVYQVAKEFVGNHMNDFDSNIPLLKALVTLTYSNIKAFEKHLADINRNATTFWNRQSLRELVFKVHVNCEDIFESCSFKNEKEKCCSIFKPIYTEQGFCYAFNSRYYGTGFSEERTEELKDINSEDDSWMLKIYIKEEADFFVYPTDSVLTYDDTKLFTRKNGSAVDLMLSLKQTHTDKTVDQLSISQRKCIFPDKFDDSVTLNYYNDETYSFSYCMMECRLRIVLKLCNCIPPFYAPENYDKNRKCLIDDFMCLANYSEAISSISCHHCQLNCFDKIFEPEKLSIDYKDDNGDEIEEMYIKIRLSS</sequence>
<reference evidence="14" key="1">
    <citation type="submission" date="2022-01" db="EMBL/GenBank/DDBJ databases">
        <authorList>
            <person name="King R."/>
        </authorList>
    </citation>
    <scope>NUCLEOTIDE SEQUENCE</scope>
</reference>
<evidence type="ECO:0000256" key="2">
    <source>
        <dbReference type="ARBA" id="ARBA00007193"/>
    </source>
</evidence>
<evidence type="ECO:0000256" key="12">
    <source>
        <dbReference type="RuleBase" id="RU000679"/>
    </source>
</evidence>
<dbReference type="EMBL" id="OU895878">
    <property type="protein sequence ID" value="CAG9804648.1"/>
    <property type="molecule type" value="Genomic_DNA"/>
</dbReference>
<evidence type="ECO:0000256" key="9">
    <source>
        <dbReference type="ARBA" id="ARBA00023136"/>
    </source>
</evidence>
<evidence type="ECO:0000256" key="4">
    <source>
        <dbReference type="ARBA" id="ARBA00022461"/>
    </source>
</evidence>
<evidence type="ECO:0000256" key="10">
    <source>
        <dbReference type="ARBA" id="ARBA00023201"/>
    </source>
</evidence>
<keyword evidence="4 12" id="KW-0894">Sodium channel</keyword>
<keyword evidence="3 12" id="KW-0813">Transport</keyword>
<evidence type="ECO:0000256" key="6">
    <source>
        <dbReference type="ARBA" id="ARBA00022989"/>
    </source>
</evidence>
<evidence type="ECO:0000313" key="15">
    <source>
        <dbReference type="Proteomes" id="UP001153620"/>
    </source>
</evidence>
<dbReference type="Gene3D" id="2.60.470.10">
    <property type="entry name" value="Acid-sensing ion channels like domains"/>
    <property type="match status" value="1"/>
</dbReference>
<evidence type="ECO:0000256" key="8">
    <source>
        <dbReference type="ARBA" id="ARBA00023065"/>
    </source>
</evidence>
<accession>A0A9N9RY19</accession>
<evidence type="ECO:0000256" key="5">
    <source>
        <dbReference type="ARBA" id="ARBA00022692"/>
    </source>
</evidence>
<evidence type="ECO:0000256" key="11">
    <source>
        <dbReference type="ARBA" id="ARBA00023303"/>
    </source>
</evidence>
<dbReference type="GO" id="GO:0015280">
    <property type="term" value="F:ligand-gated sodium channel activity"/>
    <property type="evidence" value="ECO:0007669"/>
    <property type="project" value="TreeGrafter"/>
</dbReference>
<keyword evidence="11 12" id="KW-0407">Ion channel</keyword>
<protein>
    <recommendedName>
        <fullName evidence="16">Sodium channel protein Nach</fullName>
    </recommendedName>
</protein>
<organism evidence="14 15">
    <name type="scientific">Chironomus riparius</name>
    <dbReference type="NCBI Taxonomy" id="315576"/>
    <lineage>
        <taxon>Eukaryota</taxon>
        <taxon>Metazoa</taxon>
        <taxon>Ecdysozoa</taxon>
        <taxon>Arthropoda</taxon>
        <taxon>Hexapoda</taxon>
        <taxon>Insecta</taxon>
        <taxon>Pterygota</taxon>
        <taxon>Neoptera</taxon>
        <taxon>Endopterygota</taxon>
        <taxon>Diptera</taxon>
        <taxon>Nematocera</taxon>
        <taxon>Chironomoidea</taxon>
        <taxon>Chironomidae</taxon>
        <taxon>Chironominae</taxon>
        <taxon>Chironomus</taxon>
    </lineage>
</organism>
<dbReference type="Proteomes" id="UP001153620">
    <property type="component" value="Chromosome 2"/>
</dbReference>
<keyword evidence="9 13" id="KW-0472">Membrane</keyword>
<dbReference type="GO" id="GO:0005886">
    <property type="term" value="C:plasma membrane"/>
    <property type="evidence" value="ECO:0007669"/>
    <property type="project" value="TreeGrafter"/>
</dbReference>
<dbReference type="InterPro" id="IPR001873">
    <property type="entry name" value="ENaC"/>
</dbReference>
<evidence type="ECO:0008006" key="16">
    <source>
        <dbReference type="Google" id="ProtNLM"/>
    </source>
</evidence>
<dbReference type="PANTHER" id="PTHR11690">
    <property type="entry name" value="AMILORIDE-SENSITIVE SODIUM CHANNEL-RELATED"/>
    <property type="match status" value="1"/>
</dbReference>
<keyword evidence="10 12" id="KW-0739">Sodium transport</keyword>
<dbReference type="OrthoDB" id="6238402at2759"/>
<evidence type="ECO:0000256" key="1">
    <source>
        <dbReference type="ARBA" id="ARBA00004141"/>
    </source>
</evidence>
<keyword evidence="6 13" id="KW-1133">Transmembrane helix</keyword>
<comment type="subcellular location">
    <subcellularLocation>
        <location evidence="1">Membrane</location>
        <topology evidence="1">Multi-pass membrane protein</topology>
    </subcellularLocation>
</comment>
<keyword evidence="8 12" id="KW-0406">Ion transport</keyword>
<evidence type="ECO:0000256" key="7">
    <source>
        <dbReference type="ARBA" id="ARBA00023053"/>
    </source>
</evidence>